<accession>A0AAU9VV96</accession>
<feature type="signal peptide" evidence="3">
    <location>
        <begin position="1"/>
        <end position="16"/>
    </location>
</feature>
<feature type="transmembrane region" description="Helical" evidence="2">
    <location>
        <begin position="252"/>
        <end position="274"/>
    </location>
</feature>
<dbReference type="PANTHER" id="PTHR28549">
    <property type="entry name" value="GLYCOPROTEIN INTEGRAL MEMBRANE PROTEIN 1"/>
    <property type="match status" value="1"/>
</dbReference>
<keyword evidence="3" id="KW-0732">Signal</keyword>
<keyword evidence="2" id="KW-0812">Transmembrane</keyword>
<sequence length="319" mass="35802">MKSGVVIFLLLSVVYGSEVSLKETTKDQSTQINVTETDRANSETVSINFEQTKVDRDQNGGVKDARILRVNIRVSVVDGVVHVNNAKAIHKAVTTFHFYAEIDEIGKNREVLQHMPRVLIVIRVLVNESEQINEQGVFKMLRVQEEIVEVDKQALTQIKVTQLVLKLDSANNELIGKRVVTTIELKDSDLHKIPRDKDNHRYPDGHLPDHPYSDKSNPKPKPAQLPNHPLQADSSKHGLCAKFHKLPFAARLAVFAVVAIIGIGTFTCCLWVFCCKPPASGKKINLKDYEDKFSYDGEFEAPALEHKVPIEKQKLVIDA</sequence>
<dbReference type="EMBL" id="CALNXJ010000003">
    <property type="protein sequence ID" value="CAH3035412.1"/>
    <property type="molecule type" value="Genomic_DNA"/>
</dbReference>
<evidence type="ECO:0000313" key="5">
    <source>
        <dbReference type="Proteomes" id="UP001159428"/>
    </source>
</evidence>
<protein>
    <submittedName>
        <fullName evidence="4">Uncharacterized protein</fullName>
    </submittedName>
</protein>
<feature type="chain" id="PRO_5044021110" evidence="3">
    <location>
        <begin position="17"/>
        <end position="319"/>
    </location>
</feature>
<evidence type="ECO:0000256" key="2">
    <source>
        <dbReference type="SAM" id="Phobius"/>
    </source>
</evidence>
<evidence type="ECO:0000313" key="4">
    <source>
        <dbReference type="EMBL" id="CAH3035412.1"/>
    </source>
</evidence>
<dbReference type="InterPro" id="IPR042319">
    <property type="entry name" value="GINM1"/>
</dbReference>
<name>A0AAU9VV96_9CNID</name>
<evidence type="ECO:0000256" key="1">
    <source>
        <dbReference type="SAM" id="MobiDB-lite"/>
    </source>
</evidence>
<feature type="region of interest" description="Disordered" evidence="1">
    <location>
        <begin position="194"/>
        <end position="230"/>
    </location>
</feature>
<keyword evidence="5" id="KW-1185">Reference proteome</keyword>
<evidence type="ECO:0000256" key="3">
    <source>
        <dbReference type="SAM" id="SignalP"/>
    </source>
</evidence>
<dbReference type="AlphaFoldDB" id="A0AAU9VV96"/>
<comment type="caution">
    <text evidence="4">The sequence shown here is derived from an EMBL/GenBank/DDBJ whole genome shotgun (WGS) entry which is preliminary data.</text>
</comment>
<keyword evidence="2" id="KW-0472">Membrane</keyword>
<dbReference type="PANTHER" id="PTHR28549:SF2">
    <property type="entry name" value="EXPRESSED PROTEIN"/>
    <property type="match status" value="1"/>
</dbReference>
<dbReference type="Proteomes" id="UP001159428">
    <property type="component" value="Unassembled WGS sequence"/>
</dbReference>
<reference evidence="4 5" key="1">
    <citation type="submission" date="2022-05" db="EMBL/GenBank/DDBJ databases">
        <authorList>
            <consortium name="Genoscope - CEA"/>
            <person name="William W."/>
        </authorList>
    </citation>
    <scope>NUCLEOTIDE SEQUENCE [LARGE SCALE GENOMIC DNA]</scope>
</reference>
<gene>
    <name evidence="4" type="ORF">PMEA_00017303</name>
</gene>
<organism evidence="4 5">
    <name type="scientific">Pocillopora meandrina</name>
    <dbReference type="NCBI Taxonomy" id="46732"/>
    <lineage>
        <taxon>Eukaryota</taxon>
        <taxon>Metazoa</taxon>
        <taxon>Cnidaria</taxon>
        <taxon>Anthozoa</taxon>
        <taxon>Hexacorallia</taxon>
        <taxon>Scleractinia</taxon>
        <taxon>Astrocoeniina</taxon>
        <taxon>Pocilloporidae</taxon>
        <taxon>Pocillopora</taxon>
    </lineage>
</organism>
<keyword evidence="2" id="KW-1133">Transmembrane helix</keyword>
<proteinExistence type="predicted"/>
<feature type="compositionally biased region" description="Basic and acidic residues" evidence="1">
    <location>
        <begin position="194"/>
        <end position="217"/>
    </location>
</feature>